<accession>E1RD33</accession>
<dbReference type="InterPro" id="IPR036291">
    <property type="entry name" value="NAD(P)-bd_dom_sf"/>
</dbReference>
<keyword evidence="4 6" id="KW-0547">Nucleotide-binding</keyword>
<protein>
    <recommendedName>
        <fullName evidence="2">acetate--CoA ligase (ADP-forming)</fullName>
        <ecNumber evidence="2">6.2.1.13</ecNumber>
    </recommendedName>
</protein>
<reference evidence="8 9" key="1">
    <citation type="journal article" date="2010" name="Stand. Genomic Sci.">
        <title>Complete genome sequence of Methanoplanus petrolearius type strain (SEBR 4847).</title>
        <authorList>
            <person name="Brambilla E."/>
            <person name="Djao O.D."/>
            <person name="Daligault H."/>
            <person name="Lapidus A."/>
            <person name="Lucas S."/>
            <person name="Hammon N."/>
            <person name="Nolan M."/>
            <person name="Tice H."/>
            <person name="Cheng J.F."/>
            <person name="Han C."/>
            <person name="Tapia R."/>
            <person name="Goodwin L."/>
            <person name="Pitluck S."/>
            <person name="Liolios K."/>
            <person name="Ivanova N."/>
            <person name="Mavromatis K."/>
            <person name="Mikhailova N."/>
            <person name="Pati A."/>
            <person name="Chen A."/>
            <person name="Palaniappan K."/>
            <person name="Land M."/>
            <person name="Hauser L."/>
            <person name="Chang Y.J."/>
            <person name="Jeffries C.D."/>
            <person name="Rohde M."/>
            <person name="Spring S."/>
            <person name="Sikorski J."/>
            <person name="Goker M."/>
            <person name="Woyke T."/>
            <person name="Bristow J."/>
            <person name="Eisen J.A."/>
            <person name="Markowitz V."/>
            <person name="Hugenholtz P."/>
            <person name="Kyrpides N.C."/>
            <person name="Klenk H.P."/>
        </authorList>
    </citation>
    <scope>NUCLEOTIDE SEQUENCE [LARGE SCALE GENOMIC DNA]</scope>
    <source>
        <strain evidence="9">DSM 11571 / OCM 486 / SEBR 4847</strain>
    </source>
</reference>
<dbReference type="GO" id="GO:0043758">
    <property type="term" value="F:acetate-CoA ligase (ADP-forming) activity"/>
    <property type="evidence" value="ECO:0007669"/>
    <property type="project" value="UniProtKB-EC"/>
</dbReference>
<dbReference type="Proteomes" id="UP000006565">
    <property type="component" value="Chromosome"/>
</dbReference>
<evidence type="ECO:0000313" key="8">
    <source>
        <dbReference type="EMBL" id="ADN35933.1"/>
    </source>
</evidence>
<dbReference type="PANTHER" id="PTHR43334:SF1">
    <property type="entry name" value="3-HYDROXYPROPIONATE--COA LIGASE [ADP-FORMING]"/>
    <property type="match status" value="1"/>
</dbReference>
<dbReference type="InterPro" id="IPR011761">
    <property type="entry name" value="ATP-grasp"/>
</dbReference>
<sequence>MSERMLSEAAGYQLLRDFGVPAPKFKIVKSAEEAAKAGAEIGYPVVMKIVSPQIVHKSDAGGVIVGVTGKDAARDAYNKIVESAKAYNPDAQIEGIIVEEMAKPGLELILGGKTDPAFGKVITFGMGGTLVELMKDVTLRILPVDEDDIRTMVTEINAYPLISGYRGMKPKDEEALVEIIKSVAKFFEESENVKEFDINPLRLYEEGACAVDARIIIDDDYKPPAKAERKTVPPEYFNPRSVAVIGASSDAKKMGYAVMHNLLHFPGQIYPVNNKRSEVQGLKAFPTVSSIPSPVDLAVITVPALQVPKIMQECGEKGIPLVVVITAGFKETGTEGKALEDRMLEIARSYNIRIVGPNCLGLIIPPRGLDTTYVHESPDSGGIAFISQSGAIINTVVDWSLKNDIGFSAVFSVGNQSDLDFIDYLRFVEQDKNTKAVILYVEQLTDGREFMEVVSEVAKKKPVIAIKSGSSSKGQAAASSHTGSLSGSYEVYMEAFRKSGVIPVRALRGAFEAAELLAAPASPTGALKGTRAIVITNAGGFAVLSSDYAEMYGINIIDLPKEIIEELNTFLPDYWSHANPLDLLGDASEKRFTQVFDVLARHSDLWDIAFVIGFPNLVLDSEHFAQAIVNFSEKTDNPVIGTLLGGECMEAGIKHLKESGIPNFDDLEQAYKVVGRVVWQRCRAKSIGLP</sequence>
<evidence type="ECO:0000256" key="2">
    <source>
        <dbReference type="ARBA" id="ARBA00012957"/>
    </source>
</evidence>
<keyword evidence="9" id="KW-1185">Reference proteome</keyword>
<dbReference type="RefSeq" id="WP_013329111.1">
    <property type="nucleotide sequence ID" value="NC_014507.1"/>
</dbReference>
<dbReference type="InterPro" id="IPR043938">
    <property type="entry name" value="Ligase_CoA_dom"/>
</dbReference>
<dbReference type="GO" id="GO:0005524">
    <property type="term" value="F:ATP binding"/>
    <property type="evidence" value="ECO:0007669"/>
    <property type="project" value="UniProtKB-UniRule"/>
</dbReference>
<organism evidence="8 9">
    <name type="scientific">Methanolacinia petrolearia (strain DSM 11571 / OCM 486 / SEBR 4847)</name>
    <name type="common">Methanoplanus petrolearius</name>
    <dbReference type="NCBI Taxonomy" id="679926"/>
    <lineage>
        <taxon>Archaea</taxon>
        <taxon>Methanobacteriati</taxon>
        <taxon>Methanobacteriota</taxon>
        <taxon>Stenosarchaea group</taxon>
        <taxon>Methanomicrobia</taxon>
        <taxon>Methanomicrobiales</taxon>
        <taxon>Methanomicrobiaceae</taxon>
        <taxon>Methanolacinia</taxon>
    </lineage>
</organism>
<dbReference type="Pfam" id="PF13549">
    <property type="entry name" value="ATP-grasp_5"/>
    <property type="match status" value="1"/>
</dbReference>
<dbReference type="SMART" id="SM00881">
    <property type="entry name" value="CoA_binding"/>
    <property type="match status" value="1"/>
</dbReference>
<dbReference type="eggNOG" id="arCOG01340">
    <property type="taxonomic scope" value="Archaea"/>
</dbReference>
<dbReference type="Gene3D" id="3.30.1490.20">
    <property type="entry name" value="ATP-grasp fold, A domain"/>
    <property type="match status" value="1"/>
</dbReference>
<dbReference type="PANTHER" id="PTHR43334">
    <property type="entry name" value="ACETATE--COA LIGASE [ADP-FORMING]"/>
    <property type="match status" value="1"/>
</dbReference>
<dbReference type="InterPro" id="IPR016102">
    <property type="entry name" value="Succinyl-CoA_synth-like"/>
</dbReference>
<evidence type="ECO:0000256" key="3">
    <source>
        <dbReference type="ARBA" id="ARBA00022598"/>
    </source>
</evidence>
<dbReference type="SUPFAM" id="SSF56059">
    <property type="entry name" value="Glutathione synthetase ATP-binding domain-like"/>
    <property type="match status" value="1"/>
</dbReference>
<dbReference type="InterPro" id="IPR013815">
    <property type="entry name" value="ATP_grasp_subdomain_1"/>
</dbReference>
<dbReference type="Gene3D" id="3.40.50.261">
    <property type="entry name" value="Succinyl-CoA synthetase domains"/>
    <property type="match status" value="2"/>
</dbReference>
<dbReference type="Pfam" id="PF13380">
    <property type="entry name" value="CoA_binding_2"/>
    <property type="match status" value="1"/>
</dbReference>
<evidence type="ECO:0000256" key="1">
    <source>
        <dbReference type="ARBA" id="ARBA00001619"/>
    </source>
</evidence>
<dbReference type="Pfam" id="PF13607">
    <property type="entry name" value="Succ_CoA_lig"/>
    <property type="match status" value="1"/>
</dbReference>
<proteinExistence type="predicted"/>
<gene>
    <name evidence="8" type="ordered locus">Mpet_1169</name>
</gene>
<dbReference type="GeneID" id="9743634"/>
<dbReference type="KEGG" id="mpi:Mpet_1169"/>
<dbReference type="InterPro" id="IPR032875">
    <property type="entry name" value="Succ_CoA_lig_flav_dom"/>
</dbReference>
<evidence type="ECO:0000256" key="6">
    <source>
        <dbReference type="PROSITE-ProRule" id="PRU00409"/>
    </source>
</evidence>
<dbReference type="EC" id="6.2.1.13" evidence="2"/>
<evidence type="ECO:0000256" key="5">
    <source>
        <dbReference type="ARBA" id="ARBA00022840"/>
    </source>
</evidence>
<dbReference type="OrthoDB" id="18103at2157"/>
<dbReference type="SUPFAM" id="SSF51735">
    <property type="entry name" value="NAD(P)-binding Rossmann-fold domains"/>
    <property type="match status" value="1"/>
</dbReference>
<name>E1RD33_METP4</name>
<dbReference type="AlphaFoldDB" id="E1RD33"/>
<evidence type="ECO:0000313" key="9">
    <source>
        <dbReference type="Proteomes" id="UP000006565"/>
    </source>
</evidence>
<dbReference type="HOGENOM" id="CLU_007415_2_2_2"/>
<dbReference type="GO" id="GO:0046872">
    <property type="term" value="F:metal ion binding"/>
    <property type="evidence" value="ECO:0007669"/>
    <property type="project" value="InterPro"/>
</dbReference>
<feature type="domain" description="ATP-grasp" evidence="7">
    <location>
        <begin position="12"/>
        <end position="48"/>
    </location>
</feature>
<dbReference type="STRING" id="679926.Mpet_1169"/>
<comment type="catalytic activity">
    <reaction evidence="1">
        <text>acetate + ATP + CoA = acetyl-CoA + ADP + phosphate</text>
        <dbReference type="Rhea" id="RHEA:15081"/>
        <dbReference type="ChEBI" id="CHEBI:30089"/>
        <dbReference type="ChEBI" id="CHEBI:30616"/>
        <dbReference type="ChEBI" id="CHEBI:43474"/>
        <dbReference type="ChEBI" id="CHEBI:57287"/>
        <dbReference type="ChEBI" id="CHEBI:57288"/>
        <dbReference type="ChEBI" id="CHEBI:456216"/>
        <dbReference type="EC" id="6.2.1.13"/>
    </reaction>
</comment>
<evidence type="ECO:0000256" key="4">
    <source>
        <dbReference type="ARBA" id="ARBA00022741"/>
    </source>
</evidence>
<keyword evidence="5 6" id="KW-0067">ATP-binding</keyword>
<keyword evidence="3" id="KW-0436">Ligase</keyword>
<dbReference type="SUPFAM" id="SSF52210">
    <property type="entry name" value="Succinyl-CoA synthetase domains"/>
    <property type="match status" value="2"/>
</dbReference>
<dbReference type="PROSITE" id="PS50975">
    <property type="entry name" value="ATP_GRASP"/>
    <property type="match status" value="1"/>
</dbReference>
<dbReference type="Pfam" id="PF19045">
    <property type="entry name" value="Ligase_CoA_2"/>
    <property type="match status" value="1"/>
</dbReference>
<dbReference type="Gene3D" id="3.30.470.20">
    <property type="entry name" value="ATP-grasp fold, B domain"/>
    <property type="match status" value="1"/>
</dbReference>
<dbReference type="FunFam" id="3.30.1490.20:FF:000020">
    <property type="entry name" value="Protein lysine acetyltransferase"/>
    <property type="match status" value="1"/>
</dbReference>
<dbReference type="EMBL" id="CP002117">
    <property type="protein sequence ID" value="ADN35933.1"/>
    <property type="molecule type" value="Genomic_DNA"/>
</dbReference>
<dbReference type="InterPro" id="IPR051538">
    <property type="entry name" value="Acyl-CoA_Synth/Transferase"/>
</dbReference>
<dbReference type="InterPro" id="IPR003781">
    <property type="entry name" value="CoA-bd"/>
</dbReference>
<evidence type="ECO:0000259" key="7">
    <source>
        <dbReference type="PROSITE" id="PS50975"/>
    </source>
</evidence>
<dbReference type="Gene3D" id="3.40.50.720">
    <property type="entry name" value="NAD(P)-binding Rossmann-like Domain"/>
    <property type="match status" value="1"/>
</dbReference>
<dbReference type="eggNOG" id="arCOG01338">
    <property type="taxonomic scope" value="Archaea"/>
</dbReference>